<comment type="caution">
    <text evidence="1">The sequence shown here is derived from an EMBL/GenBank/DDBJ whole genome shotgun (WGS) entry which is preliminary data.</text>
</comment>
<dbReference type="SUPFAM" id="SSF53795">
    <property type="entry name" value="PEP carboxykinase-like"/>
    <property type="match status" value="1"/>
</dbReference>
<name>A0ABU8FGH2_9BACI</name>
<sequence length="308" mass="34750">MLETEKKVMYKAFDFKILSDIPLPELHQINEQEVSIDIEILIDNISSFPSELVDAPFKHVVKDNQVMFYVPEVGFFSAQEGKRITVCPLDGADDSLVRLYILGTCMGVLLMQNKILPLHGSAVVIDGKAYAFVGESGAGKSTLASAFLKRGYKLLSDDVIAVSLSHENVPFVTPSYPQQKLWQESLDNFGMDKSQYKSIYGRENKYSVPVSSHYFSTPVPLAGVFELVKTENEIVEIQQVEKLERLHTIFRQTYRNFIIPRLGLMDWHFHISTNIVNKLAVYRLSRPLSGFSAPQLVDLVINTVNKGE</sequence>
<evidence type="ECO:0000313" key="1">
    <source>
        <dbReference type="EMBL" id="MEI4801780.1"/>
    </source>
</evidence>
<keyword evidence="2" id="KW-1185">Reference proteome</keyword>
<dbReference type="RefSeq" id="WP_336472423.1">
    <property type="nucleotide sequence ID" value="NZ_JBAWSX010000005.1"/>
</dbReference>
<evidence type="ECO:0000313" key="2">
    <source>
        <dbReference type="Proteomes" id="UP001372526"/>
    </source>
</evidence>
<dbReference type="Gene3D" id="3.40.50.300">
    <property type="entry name" value="P-loop containing nucleotide triphosphate hydrolases"/>
    <property type="match status" value="1"/>
</dbReference>
<reference evidence="1 2" key="1">
    <citation type="submission" date="2024-01" db="EMBL/GenBank/DDBJ databases">
        <title>Seven novel Bacillus-like species.</title>
        <authorList>
            <person name="Liu G."/>
        </authorList>
    </citation>
    <scope>NUCLEOTIDE SEQUENCE [LARGE SCALE GENOMIC DNA]</scope>
    <source>
        <strain evidence="1 2">FJAT-51639</strain>
    </source>
</reference>
<dbReference type="Proteomes" id="UP001372526">
    <property type="component" value="Unassembled WGS sequence"/>
</dbReference>
<dbReference type="EMBL" id="JBAWSX010000005">
    <property type="protein sequence ID" value="MEI4801780.1"/>
    <property type="molecule type" value="Genomic_DNA"/>
</dbReference>
<protein>
    <submittedName>
        <fullName evidence="1">Aldolase</fullName>
    </submittedName>
</protein>
<dbReference type="InterPro" id="IPR027417">
    <property type="entry name" value="P-loop_NTPase"/>
</dbReference>
<accession>A0ABU8FGH2</accession>
<organism evidence="1 2">
    <name type="scientific">Bacillus bruguierae</name>
    <dbReference type="NCBI Taxonomy" id="3127667"/>
    <lineage>
        <taxon>Bacteria</taxon>
        <taxon>Bacillati</taxon>
        <taxon>Bacillota</taxon>
        <taxon>Bacilli</taxon>
        <taxon>Bacillales</taxon>
        <taxon>Bacillaceae</taxon>
        <taxon>Bacillus</taxon>
    </lineage>
</organism>
<gene>
    <name evidence="1" type="ORF">WAZ07_10645</name>
</gene>
<proteinExistence type="predicted"/>